<feature type="transmembrane region" description="Helical" evidence="6">
    <location>
        <begin position="177"/>
        <end position="194"/>
    </location>
</feature>
<dbReference type="Proteomes" id="UP000766486">
    <property type="component" value="Unassembled WGS sequence"/>
</dbReference>
<dbReference type="Pfam" id="PF20684">
    <property type="entry name" value="Fung_rhodopsin"/>
    <property type="match status" value="1"/>
</dbReference>
<dbReference type="PANTHER" id="PTHR33048:SF47">
    <property type="entry name" value="INTEGRAL MEMBRANE PROTEIN-RELATED"/>
    <property type="match status" value="1"/>
</dbReference>
<proteinExistence type="inferred from homology"/>
<evidence type="ECO:0000256" key="3">
    <source>
        <dbReference type="ARBA" id="ARBA00022989"/>
    </source>
</evidence>
<evidence type="ECO:0000256" key="2">
    <source>
        <dbReference type="ARBA" id="ARBA00022692"/>
    </source>
</evidence>
<feature type="transmembrane region" description="Helical" evidence="6">
    <location>
        <begin position="120"/>
        <end position="141"/>
    </location>
</feature>
<feature type="transmembrane region" description="Helical" evidence="6">
    <location>
        <begin position="43"/>
        <end position="64"/>
    </location>
</feature>
<keyword evidence="4 6" id="KW-0472">Membrane</keyword>
<keyword evidence="9" id="KW-1185">Reference proteome</keyword>
<dbReference type="InterPro" id="IPR049326">
    <property type="entry name" value="Rhodopsin_dom_fungi"/>
</dbReference>
<feature type="transmembrane region" description="Helical" evidence="6">
    <location>
        <begin position="243"/>
        <end position="263"/>
    </location>
</feature>
<protein>
    <recommendedName>
        <fullName evidence="7">Rhodopsin domain-containing protein</fullName>
    </recommendedName>
</protein>
<keyword evidence="2 6" id="KW-0812">Transmembrane</keyword>
<dbReference type="EMBL" id="CABFNS010000848">
    <property type="protein sequence ID" value="VUC32263.1"/>
    <property type="molecule type" value="Genomic_DNA"/>
</dbReference>
<name>A0ABY6ULS3_BIOOC</name>
<comment type="subcellular location">
    <subcellularLocation>
        <location evidence="1">Membrane</location>
        <topology evidence="1">Multi-pass membrane protein</topology>
    </subcellularLocation>
</comment>
<evidence type="ECO:0000313" key="9">
    <source>
        <dbReference type="Proteomes" id="UP000766486"/>
    </source>
</evidence>
<evidence type="ECO:0000256" key="1">
    <source>
        <dbReference type="ARBA" id="ARBA00004141"/>
    </source>
</evidence>
<organism evidence="8 9">
    <name type="scientific">Bionectria ochroleuca</name>
    <name type="common">Gliocladium roseum</name>
    <dbReference type="NCBI Taxonomy" id="29856"/>
    <lineage>
        <taxon>Eukaryota</taxon>
        <taxon>Fungi</taxon>
        <taxon>Dikarya</taxon>
        <taxon>Ascomycota</taxon>
        <taxon>Pezizomycotina</taxon>
        <taxon>Sordariomycetes</taxon>
        <taxon>Hypocreomycetidae</taxon>
        <taxon>Hypocreales</taxon>
        <taxon>Bionectriaceae</taxon>
        <taxon>Clonostachys</taxon>
    </lineage>
</organism>
<sequence length="322" mass="36179">MEDNYRRDTFIAAFVTQCTLSAVIVGLRLWSRIYMSHLGADDIFIVLTLLLFVALTVLSVILALNGGTRHMALLGDDMWKVVRLIYIAQPWGIMAVALGKVSAGFLIMRIINKTHKWMRVSIWVMIAITIITNILSAVTTFTQCNPPAALWDPVLRRTATCWVPQVQSNINIWTSSWNTFVDFVLALMPIRIIWGLKLRMGQRIGIIFLLSVGVFSGVCSAIKTSKLASLTERSDLTWETYSLFLWVSAEVFVIVLCASLSTLKPLYDRLRGKRLDTTRSNYSSSYQLSGNVLRSKSRSARDEFGQHVPLASVSEEAIAHTR</sequence>
<evidence type="ECO:0000256" key="5">
    <source>
        <dbReference type="ARBA" id="ARBA00038359"/>
    </source>
</evidence>
<feature type="transmembrane region" description="Helical" evidence="6">
    <location>
        <begin position="12"/>
        <end position="31"/>
    </location>
</feature>
<reference evidence="8 9" key="1">
    <citation type="submission" date="2019-06" db="EMBL/GenBank/DDBJ databases">
        <authorList>
            <person name="Broberg M."/>
        </authorList>
    </citation>
    <scope>NUCLEOTIDE SEQUENCE [LARGE SCALE GENOMIC DNA]</scope>
</reference>
<comment type="caution">
    <text evidence="8">The sequence shown here is derived from an EMBL/GenBank/DDBJ whole genome shotgun (WGS) entry which is preliminary data.</text>
</comment>
<dbReference type="PANTHER" id="PTHR33048">
    <property type="entry name" value="PTH11-LIKE INTEGRAL MEMBRANE PROTEIN (AFU_ORTHOLOGUE AFUA_5G11245)"/>
    <property type="match status" value="1"/>
</dbReference>
<evidence type="ECO:0000256" key="4">
    <source>
        <dbReference type="ARBA" id="ARBA00023136"/>
    </source>
</evidence>
<feature type="transmembrane region" description="Helical" evidence="6">
    <location>
        <begin position="206"/>
        <end position="223"/>
    </location>
</feature>
<evidence type="ECO:0000256" key="6">
    <source>
        <dbReference type="SAM" id="Phobius"/>
    </source>
</evidence>
<dbReference type="InterPro" id="IPR052337">
    <property type="entry name" value="SAT4-like"/>
</dbReference>
<evidence type="ECO:0000259" key="7">
    <source>
        <dbReference type="Pfam" id="PF20684"/>
    </source>
</evidence>
<feature type="transmembrane region" description="Helical" evidence="6">
    <location>
        <begin position="84"/>
        <end position="108"/>
    </location>
</feature>
<gene>
    <name evidence="8" type="ORF">CLO192961_LOCUS324620</name>
</gene>
<feature type="domain" description="Rhodopsin" evidence="7">
    <location>
        <begin position="27"/>
        <end position="268"/>
    </location>
</feature>
<comment type="similarity">
    <text evidence="5">Belongs to the SAT4 family.</text>
</comment>
<keyword evidence="3 6" id="KW-1133">Transmembrane helix</keyword>
<evidence type="ECO:0000313" key="8">
    <source>
        <dbReference type="EMBL" id="VUC32263.1"/>
    </source>
</evidence>
<accession>A0ABY6ULS3</accession>